<accession>A0ACB9QQU3</accession>
<protein>
    <submittedName>
        <fullName evidence="1">Uncharacterized protein</fullName>
    </submittedName>
</protein>
<proteinExistence type="predicted"/>
<sequence>MASASAASIEITVVSAQGLRNSCSFPFFWKRLRSYATVALSMAGPCRNELPDESRPAYATKVDDRGGTDPRWDEKFRIPVDSVFLEDVRFSSICVRVYARGGSQLGWCRVPMEDVVISPPGKVSYLSYRLRDPRDGTRGHGIVSVAVKLDGLQANTCCSRLPSLDSRQAVIGIPVSIPVFPVNFDRQCHRYNAIR</sequence>
<evidence type="ECO:0000313" key="2">
    <source>
        <dbReference type="Proteomes" id="UP001057402"/>
    </source>
</evidence>
<keyword evidence="2" id="KW-1185">Reference proteome</keyword>
<evidence type="ECO:0000313" key="1">
    <source>
        <dbReference type="EMBL" id="KAI4367911.1"/>
    </source>
</evidence>
<comment type="caution">
    <text evidence="1">The sequence shown here is derived from an EMBL/GenBank/DDBJ whole genome shotgun (WGS) entry which is preliminary data.</text>
</comment>
<dbReference type="Proteomes" id="UP001057402">
    <property type="component" value="Chromosome 5"/>
</dbReference>
<name>A0ACB9QQU3_9MYRT</name>
<organism evidence="1 2">
    <name type="scientific">Melastoma candidum</name>
    <dbReference type="NCBI Taxonomy" id="119954"/>
    <lineage>
        <taxon>Eukaryota</taxon>
        <taxon>Viridiplantae</taxon>
        <taxon>Streptophyta</taxon>
        <taxon>Embryophyta</taxon>
        <taxon>Tracheophyta</taxon>
        <taxon>Spermatophyta</taxon>
        <taxon>Magnoliopsida</taxon>
        <taxon>eudicotyledons</taxon>
        <taxon>Gunneridae</taxon>
        <taxon>Pentapetalae</taxon>
        <taxon>rosids</taxon>
        <taxon>malvids</taxon>
        <taxon>Myrtales</taxon>
        <taxon>Melastomataceae</taxon>
        <taxon>Melastomatoideae</taxon>
        <taxon>Melastomateae</taxon>
        <taxon>Melastoma</taxon>
    </lineage>
</organism>
<reference evidence="2" key="1">
    <citation type="journal article" date="2023" name="Front. Plant Sci.">
        <title>Chromosomal-level genome assembly of Melastoma candidum provides insights into trichome evolution.</title>
        <authorList>
            <person name="Zhong Y."/>
            <person name="Wu W."/>
            <person name="Sun C."/>
            <person name="Zou P."/>
            <person name="Liu Y."/>
            <person name="Dai S."/>
            <person name="Zhou R."/>
        </authorList>
    </citation>
    <scope>NUCLEOTIDE SEQUENCE [LARGE SCALE GENOMIC DNA]</scope>
</reference>
<dbReference type="EMBL" id="CM042884">
    <property type="protein sequence ID" value="KAI4367911.1"/>
    <property type="molecule type" value="Genomic_DNA"/>
</dbReference>
<gene>
    <name evidence="1" type="ORF">MLD38_016537</name>
</gene>